<sequence length="39" mass="4447">MPKGRLKQPSCFSDDLFVVPDYAVNVNIGFRFGECRQIV</sequence>
<protein>
    <submittedName>
        <fullName evidence="1">Uncharacterized protein</fullName>
    </submittedName>
</protein>
<accession>D2ZSC8</accession>
<dbReference type="AlphaFoldDB" id="D2ZSC8"/>
<name>D2ZSC8_NEIM2</name>
<evidence type="ECO:0000313" key="1">
    <source>
        <dbReference type="EMBL" id="EFC89711.1"/>
    </source>
</evidence>
<gene>
    <name evidence="1" type="ORF">NEIMUCOT_03509</name>
</gene>
<proteinExistence type="predicted"/>
<organism evidence="1 2">
    <name type="scientific">Neisseria mucosa (strain ATCC 25996 / DSM 4631 / NCTC 10774 / M26)</name>
    <dbReference type="NCBI Taxonomy" id="546266"/>
    <lineage>
        <taxon>Bacteria</taxon>
        <taxon>Pseudomonadati</taxon>
        <taxon>Pseudomonadota</taxon>
        <taxon>Betaproteobacteria</taxon>
        <taxon>Neisseriales</taxon>
        <taxon>Neisseriaceae</taxon>
        <taxon>Neisseria</taxon>
    </lineage>
</organism>
<dbReference type="EMBL" id="ACDX02000001">
    <property type="protein sequence ID" value="EFC89711.1"/>
    <property type="molecule type" value="Genomic_DNA"/>
</dbReference>
<reference evidence="1 2" key="1">
    <citation type="submission" date="2009-10" db="EMBL/GenBank/DDBJ databases">
        <authorList>
            <person name="Weinstock G."/>
            <person name="Sodergren E."/>
            <person name="Clifton S."/>
            <person name="Fulton L."/>
            <person name="Fulton B."/>
            <person name="Courtney L."/>
            <person name="Fronick C."/>
            <person name="Harrison M."/>
            <person name="Strong C."/>
            <person name="Farmer C."/>
            <person name="Delahaunty K."/>
            <person name="Markovic C."/>
            <person name="Hall O."/>
            <person name="Minx P."/>
            <person name="Tomlinson C."/>
            <person name="Mitreva M."/>
            <person name="Nelson J."/>
            <person name="Hou S."/>
            <person name="Wollam A."/>
            <person name="Pepin K.H."/>
            <person name="Johnson M."/>
            <person name="Bhonagiri V."/>
            <person name="Nash W.E."/>
            <person name="Warren W."/>
            <person name="Chinwalla A."/>
            <person name="Mardis E.R."/>
            <person name="Wilson R.K."/>
        </authorList>
    </citation>
    <scope>NUCLEOTIDE SEQUENCE [LARGE SCALE GENOMIC DNA]</scope>
    <source>
        <strain evidence="2">ATCC 25996 / DSM 4631 / NCTC 10774 / M26</strain>
    </source>
</reference>
<evidence type="ECO:0000313" key="2">
    <source>
        <dbReference type="Proteomes" id="UP000003344"/>
    </source>
</evidence>
<dbReference type="Proteomes" id="UP000003344">
    <property type="component" value="Unassembled WGS sequence"/>
</dbReference>
<dbReference type="STRING" id="546266.NEIMUCOT_03509"/>
<comment type="caution">
    <text evidence="1">The sequence shown here is derived from an EMBL/GenBank/DDBJ whole genome shotgun (WGS) entry which is preliminary data.</text>
</comment>